<dbReference type="PANTHER" id="PTHR43333">
    <property type="entry name" value="2-HACID_DH_C DOMAIN-CONTAINING PROTEIN"/>
    <property type="match status" value="1"/>
</dbReference>
<feature type="domain" description="D-isomer specific 2-hydroxyacid dehydrogenase NAD-binding" evidence="3">
    <location>
        <begin position="211"/>
        <end position="382"/>
    </location>
</feature>
<dbReference type="InterPro" id="IPR036291">
    <property type="entry name" value="NAD(P)-bd_dom_sf"/>
</dbReference>
<accession>A0AAD8XYP4</accession>
<dbReference type="PANTHER" id="PTHR43333:SF1">
    <property type="entry name" value="D-ISOMER SPECIFIC 2-HYDROXYACID DEHYDROGENASE NAD-BINDING DOMAIN-CONTAINING PROTEIN"/>
    <property type="match status" value="1"/>
</dbReference>
<gene>
    <name evidence="4" type="ORF">QTG54_012926</name>
</gene>
<dbReference type="SUPFAM" id="SSF51735">
    <property type="entry name" value="NAD(P)-binding Rossmann-fold domains"/>
    <property type="match status" value="1"/>
</dbReference>
<dbReference type="InterPro" id="IPR006140">
    <property type="entry name" value="D-isomer_DH_NAD-bd"/>
</dbReference>
<dbReference type="GO" id="GO:0016491">
    <property type="term" value="F:oxidoreductase activity"/>
    <property type="evidence" value="ECO:0007669"/>
    <property type="project" value="UniProtKB-KW"/>
</dbReference>
<dbReference type="Proteomes" id="UP001224775">
    <property type="component" value="Unassembled WGS sequence"/>
</dbReference>
<sequence length="422" mass="46477">MAIISRALGRHAGEQSRLSSLAGLSSWSSCLNRTCSLNYHSRSISSASTPMLKKAWDTQADQYKFWNREESISGQAQMMLDMSPESIQKEARILCLSADDDAANNPLLDKLPFGSRLLHVGSQSTDFPDKLVDESPNVLFVSPSCPHARLILPLVLAKFPTIEWIHVRSAGIDFLESDELPWVGKKGIVMTNAKGQFSSSLAEYVMMACSYFAKDIPRLLKNKGAKKWDDFEIEELRGKTMGIVGYGDIGRSAAKLASVFGMKVIALRRNPEKSEFDPICDEVLGTGRLALQKLMSVSDYVVCSAPSTVETRGMVNADAFKASKKNQVFINLGRGPVVDEDALVEALQNGTLRGAALDVFATEPLPADHALWDLDQVLISPHNMDRTATFMHEATEFFVNENLPRFMLGHSLLNPVDVSLGY</sequence>
<keyword evidence="1 4" id="KW-0560">Oxidoreductase</keyword>
<dbReference type="EC" id="1.1.1.-" evidence="4"/>
<evidence type="ECO:0000313" key="4">
    <source>
        <dbReference type="EMBL" id="KAK1736326.1"/>
    </source>
</evidence>
<dbReference type="GO" id="GO:0051287">
    <property type="term" value="F:NAD binding"/>
    <property type="evidence" value="ECO:0007669"/>
    <property type="project" value="InterPro"/>
</dbReference>
<evidence type="ECO:0000256" key="1">
    <source>
        <dbReference type="ARBA" id="ARBA00023002"/>
    </source>
</evidence>
<dbReference type="AlphaFoldDB" id="A0AAD8XYP4"/>
<dbReference type="Gene3D" id="3.40.50.720">
    <property type="entry name" value="NAD(P)-binding Rossmann-like Domain"/>
    <property type="match status" value="2"/>
</dbReference>
<comment type="caution">
    <text evidence="4">The sequence shown here is derived from an EMBL/GenBank/DDBJ whole genome shotgun (WGS) entry which is preliminary data.</text>
</comment>
<organism evidence="4 5">
    <name type="scientific">Skeletonema marinoi</name>
    <dbReference type="NCBI Taxonomy" id="267567"/>
    <lineage>
        <taxon>Eukaryota</taxon>
        <taxon>Sar</taxon>
        <taxon>Stramenopiles</taxon>
        <taxon>Ochrophyta</taxon>
        <taxon>Bacillariophyta</taxon>
        <taxon>Coscinodiscophyceae</taxon>
        <taxon>Thalassiosirophycidae</taxon>
        <taxon>Thalassiosirales</taxon>
        <taxon>Skeletonemataceae</taxon>
        <taxon>Skeletonema</taxon>
        <taxon>Skeletonema marinoi-dohrnii complex</taxon>
    </lineage>
</organism>
<keyword evidence="2" id="KW-0520">NAD</keyword>
<evidence type="ECO:0000259" key="3">
    <source>
        <dbReference type="Pfam" id="PF02826"/>
    </source>
</evidence>
<dbReference type="EMBL" id="JATAAI010000029">
    <property type="protein sequence ID" value="KAK1736326.1"/>
    <property type="molecule type" value="Genomic_DNA"/>
</dbReference>
<dbReference type="PROSITE" id="PS51257">
    <property type="entry name" value="PROKAR_LIPOPROTEIN"/>
    <property type="match status" value="1"/>
</dbReference>
<protein>
    <submittedName>
        <fullName evidence="4">D-2-hydroxyacid dehydrogenase</fullName>
        <ecNumber evidence="4">1.1.1.-</ecNumber>
    </submittedName>
</protein>
<evidence type="ECO:0000256" key="2">
    <source>
        <dbReference type="ARBA" id="ARBA00023027"/>
    </source>
</evidence>
<keyword evidence="5" id="KW-1185">Reference proteome</keyword>
<reference evidence="4" key="1">
    <citation type="submission" date="2023-06" db="EMBL/GenBank/DDBJ databases">
        <title>Survivors Of The Sea: Transcriptome response of Skeletonema marinoi to long-term dormancy.</title>
        <authorList>
            <person name="Pinder M.I.M."/>
            <person name="Kourtchenko O."/>
            <person name="Robertson E.K."/>
            <person name="Larsson T."/>
            <person name="Maumus F."/>
            <person name="Osuna-Cruz C.M."/>
            <person name="Vancaester E."/>
            <person name="Stenow R."/>
            <person name="Vandepoele K."/>
            <person name="Ploug H."/>
            <person name="Bruchert V."/>
            <person name="Godhe A."/>
            <person name="Topel M."/>
        </authorList>
    </citation>
    <scope>NUCLEOTIDE SEQUENCE</scope>
    <source>
        <strain evidence="4">R05AC</strain>
    </source>
</reference>
<proteinExistence type="predicted"/>
<name>A0AAD8XYP4_9STRA</name>
<dbReference type="CDD" id="cd05300">
    <property type="entry name" value="2-Hacid_dh_1"/>
    <property type="match status" value="1"/>
</dbReference>
<evidence type="ECO:0000313" key="5">
    <source>
        <dbReference type="Proteomes" id="UP001224775"/>
    </source>
</evidence>
<dbReference type="Pfam" id="PF02826">
    <property type="entry name" value="2-Hacid_dh_C"/>
    <property type="match status" value="1"/>
</dbReference>